<comment type="caution">
    <text evidence="1">The sequence shown here is derived from an EMBL/GenBank/DDBJ whole genome shotgun (WGS) entry which is preliminary data.</text>
</comment>
<organism evidence="1 2">
    <name type="scientific">Candidatus Ligilactobacillus excrementigallinarum</name>
    <dbReference type="NCBI Taxonomy" id="2838641"/>
    <lineage>
        <taxon>Bacteria</taxon>
        <taxon>Bacillati</taxon>
        <taxon>Bacillota</taxon>
        <taxon>Bacilli</taxon>
        <taxon>Lactobacillales</taxon>
        <taxon>Lactobacillaceae</taxon>
        <taxon>Ligilactobacillus</taxon>
    </lineage>
</organism>
<evidence type="ECO:0000313" key="1">
    <source>
        <dbReference type="EMBL" id="HIX02374.1"/>
    </source>
</evidence>
<dbReference type="Proteomes" id="UP000823963">
    <property type="component" value="Unassembled WGS sequence"/>
</dbReference>
<reference evidence="1" key="1">
    <citation type="journal article" date="2021" name="PeerJ">
        <title>Extensive microbial diversity within the chicken gut microbiome revealed by metagenomics and culture.</title>
        <authorList>
            <person name="Gilroy R."/>
            <person name="Ravi A."/>
            <person name="Getino M."/>
            <person name="Pursley I."/>
            <person name="Horton D.L."/>
            <person name="Alikhan N.F."/>
            <person name="Baker D."/>
            <person name="Gharbi K."/>
            <person name="Hall N."/>
            <person name="Watson M."/>
            <person name="Adriaenssens E.M."/>
            <person name="Foster-Nyarko E."/>
            <person name="Jarju S."/>
            <person name="Secka A."/>
            <person name="Antonio M."/>
            <person name="Oren A."/>
            <person name="Chaudhuri R.R."/>
            <person name="La Ragione R."/>
            <person name="Hildebrand F."/>
            <person name="Pallen M.J."/>
        </authorList>
    </citation>
    <scope>NUCLEOTIDE SEQUENCE</scope>
    <source>
        <strain evidence="1">6627</strain>
    </source>
</reference>
<protein>
    <submittedName>
        <fullName evidence="1">Uncharacterized protein</fullName>
    </submittedName>
</protein>
<gene>
    <name evidence="1" type="ORF">H9861_06425</name>
</gene>
<reference evidence="1" key="2">
    <citation type="submission" date="2021-04" db="EMBL/GenBank/DDBJ databases">
        <authorList>
            <person name="Gilroy R."/>
        </authorList>
    </citation>
    <scope>NUCLEOTIDE SEQUENCE</scope>
    <source>
        <strain evidence="1">6627</strain>
    </source>
</reference>
<proteinExistence type="predicted"/>
<accession>A0A9D1UXT9</accession>
<dbReference type="AlphaFoldDB" id="A0A9D1UXT9"/>
<sequence length="97" mass="11494">MNVKNLLASTQNFNPNYRCYYEKNKKCLPISQLNYDTERHQLLLIAASTAEIAIKIHEIQLICKILNSDTPIYILIDQQLNPFFGFKIIERKKLYFR</sequence>
<dbReference type="EMBL" id="DXFP01000060">
    <property type="protein sequence ID" value="HIX02374.1"/>
    <property type="molecule type" value="Genomic_DNA"/>
</dbReference>
<evidence type="ECO:0000313" key="2">
    <source>
        <dbReference type="Proteomes" id="UP000823963"/>
    </source>
</evidence>
<name>A0A9D1UXT9_9LACO</name>